<dbReference type="InterPro" id="IPR013763">
    <property type="entry name" value="Cyclin-like_dom"/>
</dbReference>
<dbReference type="SMART" id="SM00385">
    <property type="entry name" value="CYCLIN"/>
    <property type="match status" value="2"/>
</dbReference>
<comment type="similarity">
    <text evidence="4">Belongs to the cyclin family.</text>
</comment>
<dbReference type="SMART" id="SM01332">
    <property type="entry name" value="Cyclin_C"/>
    <property type="match status" value="1"/>
</dbReference>
<keyword evidence="9" id="KW-1185">Reference proteome</keyword>
<protein>
    <recommendedName>
        <fullName evidence="10">Cyclin, N-terminal domain containing protein</fullName>
    </recommendedName>
</protein>
<dbReference type="SUPFAM" id="SSF47954">
    <property type="entry name" value="Cyclin-like"/>
    <property type="match status" value="2"/>
</dbReference>
<keyword evidence="2 4" id="KW-0195">Cyclin</keyword>
<evidence type="ECO:0000256" key="4">
    <source>
        <dbReference type="RuleBase" id="RU000383"/>
    </source>
</evidence>
<dbReference type="CDD" id="cd20537">
    <property type="entry name" value="CYCLIN_CCNO-like_rpt2"/>
    <property type="match status" value="1"/>
</dbReference>
<name>A0ABR2IMN4_9EUKA</name>
<dbReference type="InterPro" id="IPR006671">
    <property type="entry name" value="Cyclin_N"/>
</dbReference>
<feature type="domain" description="Cyclin-like" evidence="6">
    <location>
        <begin position="211"/>
        <end position="293"/>
    </location>
</feature>
<sequence length="340" mass="40044">MPVKGRKKLFQSNNTTNAYLKPPGQKKRNKKFKSERIPIDEYSDPISEYEYSNDDEFLTQIDRQHIGRPEFVPQYAEQIIINLQKQAIDFRIPVQRFCQIQTEINLHMRSVVIKWLINVHNEFELSSETLFSSIYYFDYILSQILIKKRKIQLLGSVCLWVAAKIHEMSPPSVNELIELCNTQYDLADFEKYERFVLNVLNFRLQIPHTKLFLQRYIDALELRPTLCEIANFICEASLFCYELNQYNPSKVAVAIIVITITLMKSYLPFQKLKVYSHLDDYKDVEECISYLIFSAKEVLDSKTGAIYQRYTDTNSTGFLLRANFNDDLINKIIRLHLSQK</sequence>
<evidence type="ECO:0000313" key="8">
    <source>
        <dbReference type="EMBL" id="KAK8866222.1"/>
    </source>
</evidence>
<dbReference type="InterPro" id="IPR004367">
    <property type="entry name" value="Cyclin_C-dom"/>
</dbReference>
<evidence type="ECO:0000259" key="6">
    <source>
        <dbReference type="SMART" id="SM00385"/>
    </source>
</evidence>
<gene>
    <name evidence="8" type="ORF">M9Y10_009181</name>
</gene>
<proteinExistence type="inferred from homology"/>
<comment type="caution">
    <text evidence="8">The sequence shown here is derived from an EMBL/GenBank/DDBJ whole genome shotgun (WGS) entry which is preliminary data.</text>
</comment>
<evidence type="ECO:0000256" key="2">
    <source>
        <dbReference type="ARBA" id="ARBA00023127"/>
    </source>
</evidence>
<dbReference type="EMBL" id="JAPFFF010000015">
    <property type="protein sequence ID" value="KAK8866222.1"/>
    <property type="molecule type" value="Genomic_DNA"/>
</dbReference>
<evidence type="ECO:0000256" key="3">
    <source>
        <dbReference type="ARBA" id="ARBA00023306"/>
    </source>
</evidence>
<evidence type="ECO:0000259" key="7">
    <source>
        <dbReference type="SMART" id="SM01332"/>
    </source>
</evidence>
<feature type="region of interest" description="Disordered" evidence="5">
    <location>
        <begin position="1"/>
        <end position="35"/>
    </location>
</feature>
<dbReference type="PIRSF" id="PIRSF001771">
    <property type="entry name" value="Cyclin_A_B_D_E"/>
    <property type="match status" value="1"/>
</dbReference>
<dbReference type="PANTHER" id="PTHR10177">
    <property type="entry name" value="CYCLINS"/>
    <property type="match status" value="1"/>
</dbReference>
<feature type="domain" description="Cyclin-like" evidence="6">
    <location>
        <begin position="114"/>
        <end position="198"/>
    </location>
</feature>
<organism evidence="8 9">
    <name type="scientific">Tritrichomonas musculus</name>
    <dbReference type="NCBI Taxonomy" id="1915356"/>
    <lineage>
        <taxon>Eukaryota</taxon>
        <taxon>Metamonada</taxon>
        <taxon>Parabasalia</taxon>
        <taxon>Tritrichomonadida</taxon>
        <taxon>Tritrichomonadidae</taxon>
        <taxon>Tritrichomonas</taxon>
    </lineage>
</organism>
<dbReference type="Pfam" id="PF00134">
    <property type="entry name" value="Cyclin_N"/>
    <property type="match status" value="1"/>
</dbReference>
<feature type="domain" description="Cyclin C-terminal" evidence="7">
    <location>
        <begin position="207"/>
        <end position="327"/>
    </location>
</feature>
<dbReference type="InterPro" id="IPR036915">
    <property type="entry name" value="Cyclin-like_sf"/>
</dbReference>
<evidence type="ECO:0008006" key="10">
    <source>
        <dbReference type="Google" id="ProtNLM"/>
    </source>
</evidence>
<evidence type="ECO:0000313" key="9">
    <source>
        <dbReference type="Proteomes" id="UP001470230"/>
    </source>
</evidence>
<accession>A0ABR2IMN4</accession>
<dbReference type="Pfam" id="PF02984">
    <property type="entry name" value="Cyclin_C"/>
    <property type="match status" value="1"/>
</dbReference>
<keyword evidence="3" id="KW-0131">Cell cycle</keyword>
<evidence type="ECO:0000256" key="5">
    <source>
        <dbReference type="SAM" id="MobiDB-lite"/>
    </source>
</evidence>
<dbReference type="Proteomes" id="UP001470230">
    <property type="component" value="Unassembled WGS sequence"/>
</dbReference>
<evidence type="ECO:0000256" key="1">
    <source>
        <dbReference type="ARBA" id="ARBA00022618"/>
    </source>
</evidence>
<dbReference type="InterPro" id="IPR039361">
    <property type="entry name" value="Cyclin"/>
</dbReference>
<dbReference type="Gene3D" id="1.10.472.10">
    <property type="entry name" value="Cyclin-like"/>
    <property type="match status" value="2"/>
</dbReference>
<keyword evidence="1" id="KW-0132">Cell division</keyword>
<dbReference type="InterPro" id="IPR046965">
    <property type="entry name" value="Cyclin_A/B-like"/>
</dbReference>
<reference evidence="8 9" key="1">
    <citation type="submission" date="2024-04" db="EMBL/GenBank/DDBJ databases">
        <title>Tritrichomonas musculus Genome.</title>
        <authorList>
            <person name="Alves-Ferreira E."/>
            <person name="Grigg M."/>
            <person name="Lorenzi H."/>
            <person name="Galac M."/>
        </authorList>
    </citation>
    <scope>NUCLEOTIDE SEQUENCE [LARGE SCALE GENOMIC DNA]</scope>
    <source>
        <strain evidence="8 9">EAF2021</strain>
    </source>
</reference>